<sequence length="78" mass="8923">RDQAQQNLINVKIADLDVYLYLKGNVTMVKVNGVEIPNSNLPYNSRGKILIRRREHGITFHAPCYGLQEVSLDKNELK</sequence>
<accession>E3PQQ0</accession>
<evidence type="ECO:0000313" key="1">
    <source>
        <dbReference type="EMBL" id="CBL95235.1"/>
    </source>
</evidence>
<feature type="non-terminal residue" evidence="1">
    <location>
        <position position="1"/>
    </location>
</feature>
<name>E3PQQ0_CHIHA</name>
<protein>
    <submittedName>
        <fullName evidence="1">Vitellogenin</fullName>
    </submittedName>
</protein>
<organism evidence="1">
    <name type="scientific">Chionodraco hamatus</name>
    <name type="common">Antarctic teleost icefish</name>
    <name type="synonym">Chaenichthys rhinoceratus hamatus</name>
    <dbReference type="NCBI Taxonomy" id="36188"/>
    <lineage>
        <taxon>Eukaryota</taxon>
        <taxon>Metazoa</taxon>
        <taxon>Chordata</taxon>
        <taxon>Craniata</taxon>
        <taxon>Vertebrata</taxon>
        <taxon>Euteleostomi</taxon>
        <taxon>Actinopterygii</taxon>
        <taxon>Neopterygii</taxon>
        <taxon>Teleostei</taxon>
        <taxon>Neoteleostei</taxon>
        <taxon>Acanthomorphata</taxon>
        <taxon>Eupercaria</taxon>
        <taxon>Perciformes</taxon>
        <taxon>Notothenioidei</taxon>
        <taxon>Channichthyidae</taxon>
        <taxon>Chionodraco</taxon>
    </lineage>
</organism>
<feature type="non-terminal residue" evidence="1">
    <location>
        <position position="78"/>
    </location>
</feature>
<dbReference type="EMBL" id="FN825818">
    <property type="protein sequence ID" value="CBL95235.1"/>
    <property type="molecule type" value="Genomic_DNA"/>
</dbReference>
<proteinExistence type="predicted"/>
<gene>
    <name evidence="1" type="primary">vtgAb</name>
</gene>
<reference evidence="1" key="1">
    <citation type="submission" date="2010-05" db="EMBL/GenBank/DDBJ databases">
        <title>Characterization and phylogenetic analysis of vitellogenin coding sequences in the Antarctic fish Trematomus bernacchii.</title>
        <authorList>
            <person name="Barucca M."/>
            <person name="Biscotti M.A."/>
            <person name="Forconi M."/>
            <person name="Regoli F."/>
            <person name="Olmo E."/>
            <person name="Canapa A."/>
        </authorList>
    </citation>
    <scope>NUCLEOTIDE SEQUENCE</scope>
</reference>
<dbReference type="AlphaFoldDB" id="E3PQQ0"/>